<reference evidence="5 6" key="1">
    <citation type="submission" date="2017-12" db="EMBL/GenBank/DDBJ databases">
        <authorList>
            <person name="Hurst M.R.H."/>
        </authorList>
    </citation>
    <scope>NUCLEOTIDE SEQUENCE [LARGE SCALE GENOMIC DNA]</scope>
    <source>
        <strain evidence="5 6">BM15</strain>
    </source>
</reference>
<feature type="signal peptide" evidence="3">
    <location>
        <begin position="1"/>
        <end position="24"/>
    </location>
</feature>
<keyword evidence="6" id="KW-1185">Reference proteome</keyword>
<feature type="chain" id="PRO_5014914407" evidence="3">
    <location>
        <begin position="25"/>
        <end position="216"/>
    </location>
</feature>
<evidence type="ECO:0000256" key="3">
    <source>
        <dbReference type="SAM" id="SignalP"/>
    </source>
</evidence>
<evidence type="ECO:0000259" key="4">
    <source>
        <dbReference type="Pfam" id="PF09223"/>
    </source>
</evidence>
<organism evidence="5 6">
    <name type="scientific">Paracoccus tegillarcae</name>
    <dbReference type="NCBI Taxonomy" id="1529068"/>
    <lineage>
        <taxon>Bacteria</taxon>
        <taxon>Pseudomonadati</taxon>
        <taxon>Pseudomonadota</taxon>
        <taxon>Alphaproteobacteria</taxon>
        <taxon>Rhodobacterales</taxon>
        <taxon>Paracoccaceae</taxon>
        <taxon>Paracoccus</taxon>
    </lineage>
</organism>
<dbReference type="InterPro" id="IPR012674">
    <property type="entry name" value="Calycin"/>
</dbReference>
<evidence type="ECO:0000256" key="1">
    <source>
        <dbReference type="ARBA" id="ARBA00022729"/>
    </source>
</evidence>
<feature type="domain" description="ZinT" evidence="4">
    <location>
        <begin position="39"/>
        <end position="216"/>
    </location>
</feature>
<keyword evidence="2" id="KW-0862">Zinc</keyword>
<accession>A0A2K9F519</accession>
<evidence type="ECO:0000256" key="2">
    <source>
        <dbReference type="ARBA" id="ARBA00022833"/>
    </source>
</evidence>
<dbReference type="RefSeq" id="WP_101462144.1">
    <property type="nucleotide sequence ID" value="NZ_CP025408.1"/>
</dbReference>
<dbReference type="Gene3D" id="2.40.128.20">
    <property type="match status" value="1"/>
</dbReference>
<dbReference type="EMBL" id="CP025408">
    <property type="protein sequence ID" value="AUH35492.1"/>
    <property type="molecule type" value="Genomic_DNA"/>
</dbReference>
<dbReference type="AlphaFoldDB" id="A0A2K9F519"/>
<proteinExistence type="predicted"/>
<protein>
    <submittedName>
        <fullName evidence="5">Metal-binding protein ZinT</fullName>
    </submittedName>
</protein>
<evidence type="ECO:0000313" key="6">
    <source>
        <dbReference type="Proteomes" id="UP000233742"/>
    </source>
</evidence>
<dbReference type="Pfam" id="PF09223">
    <property type="entry name" value="ZinT"/>
    <property type="match status" value="1"/>
</dbReference>
<keyword evidence="1 3" id="KW-0732">Signal</keyword>
<gene>
    <name evidence="5" type="ORF">CUV01_15170</name>
</gene>
<dbReference type="KEGG" id="paro:CUV01_15170"/>
<evidence type="ECO:0000313" key="5">
    <source>
        <dbReference type="EMBL" id="AUH35492.1"/>
    </source>
</evidence>
<dbReference type="Proteomes" id="UP000233742">
    <property type="component" value="Chromosome"/>
</dbReference>
<sequence>MGKHSRLAVMVIAALTLSGVAAVANEKDKDGHAHAHADASVAKGYFDDDQIRPRGLTDWQGDWQSVYPLLVDGSLDEVMDHKAEQGDKTAQEYRAYYDAGYKTDVDRIVIDGDGVISFFTEADEVSARYAPDGHEILTYAKGNRGVRFIFEKAEGDDAAPDFIQFSDHIIAPQKSGHFHLYWGDDRAGLLEELSNWPTYYPAGLDGEQIAHEMTAH</sequence>
<dbReference type="OrthoDB" id="9810636at2"/>
<dbReference type="SUPFAM" id="SSF50814">
    <property type="entry name" value="Lipocalins"/>
    <property type="match status" value="1"/>
</dbReference>
<dbReference type="GO" id="GO:0008270">
    <property type="term" value="F:zinc ion binding"/>
    <property type="evidence" value="ECO:0007669"/>
    <property type="project" value="InterPro"/>
</dbReference>
<name>A0A2K9F519_9RHOB</name>
<dbReference type="InterPro" id="IPR015304">
    <property type="entry name" value="ZinT_dom"/>
</dbReference>